<dbReference type="Proteomes" id="UP000054248">
    <property type="component" value="Unassembled WGS sequence"/>
</dbReference>
<dbReference type="EMBL" id="KN822958">
    <property type="protein sequence ID" value="KIO31967.1"/>
    <property type="molecule type" value="Genomic_DNA"/>
</dbReference>
<feature type="non-terminal residue" evidence="1">
    <location>
        <position position="1"/>
    </location>
</feature>
<accession>A0A0C3MDY4</accession>
<reference evidence="1 2" key="1">
    <citation type="submission" date="2014-04" db="EMBL/GenBank/DDBJ databases">
        <authorList>
            <consortium name="DOE Joint Genome Institute"/>
            <person name="Kuo A."/>
            <person name="Girlanda M."/>
            <person name="Perotto S."/>
            <person name="Kohler A."/>
            <person name="Nagy L.G."/>
            <person name="Floudas D."/>
            <person name="Copeland A."/>
            <person name="Barry K.W."/>
            <person name="Cichocki N."/>
            <person name="Veneault-Fourrey C."/>
            <person name="LaButti K."/>
            <person name="Lindquist E.A."/>
            <person name="Lipzen A."/>
            <person name="Lundell T."/>
            <person name="Morin E."/>
            <person name="Murat C."/>
            <person name="Sun H."/>
            <person name="Tunlid A."/>
            <person name="Henrissat B."/>
            <person name="Grigoriev I.V."/>
            <person name="Hibbett D.S."/>
            <person name="Martin F."/>
            <person name="Nordberg H.P."/>
            <person name="Cantor M.N."/>
            <person name="Hua S.X."/>
        </authorList>
    </citation>
    <scope>NUCLEOTIDE SEQUENCE [LARGE SCALE GENOMIC DNA]</scope>
    <source>
        <strain evidence="1 2">MUT 4182</strain>
    </source>
</reference>
<protein>
    <submittedName>
        <fullName evidence="1">Uncharacterized protein</fullName>
    </submittedName>
</protein>
<proteinExistence type="predicted"/>
<dbReference type="AlphaFoldDB" id="A0A0C3MDY4"/>
<keyword evidence="2" id="KW-1185">Reference proteome</keyword>
<dbReference type="HOGENOM" id="CLU_3002310_0_0_1"/>
<evidence type="ECO:0000313" key="2">
    <source>
        <dbReference type="Proteomes" id="UP000054248"/>
    </source>
</evidence>
<sequence length="57" mass="6535">SEEEEDEIEIASTLHPACESCFISNVRSLYATSPKRSVQYRQLIEQRTLMTSLSLPF</sequence>
<reference evidence="2" key="2">
    <citation type="submission" date="2015-01" db="EMBL/GenBank/DDBJ databases">
        <title>Evolutionary Origins and Diversification of the Mycorrhizal Mutualists.</title>
        <authorList>
            <consortium name="DOE Joint Genome Institute"/>
            <consortium name="Mycorrhizal Genomics Consortium"/>
            <person name="Kohler A."/>
            <person name="Kuo A."/>
            <person name="Nagy L.G."/>
            <person name="Floudas D."/>
            <person name="Copeland A."/>
            <person name="Barry K.W."/>
            <person name="Cichocki N."/>
            <person name="Veneault-Fourrey C."/>
            <person name="LaButti K."/>
            <person name="Lindquist E.A."/>
            <person name="Lipzen A."/>
            <person name="Lundell T."/>
            <person name="Morin E."/>
            <person name="Murat C."/>
            <person name="Riley R."/>
            <person name="Ohm R."/>
            <person name="Sun H."/>
            <person name="Tunlid A."/>
            <person name="Henrissat B."/>
            <person name="Grigoriev I.V."/>
            <person name="Hibbett D.S."/>
            <person name="Martin F."/>
        </authorList>
    </citation>
    <scope>NUCLEOTIDE SEQUENCE [LARGE SCALE GENOMIC DNA]</scope>
    <source>
        <strain evidence="2">MUT 4182</strain>
    </source>
</reference>
<organism evidence="1 2">
    <name type="scientific">Tulasnella calospora MUT 4182</name>
    <dbReference type="NCBI Taxonomy" id="1051891"/>
    <lineage>
        <taxon>Eukaryota</taxon>
        <taxon>Fungi</taxon>
        <taxon>Dikarya</taxon>
        <taxon>Basidiomycota</taxon>
        <taxon>Agaricomycotina</taxon>
        <taxon>Agaricomycetes</taxon>
        <taxon>Cantharellales</taxon>
        <taxon>Tulasnellaceae</taxon>
        <taxon>Tulasnella</taxon>
    </lineage>
</organism>
<gene>
    <name evidence="1" type="ORF">M407DRAFT_18994</name>
</gene>
<evidence type="ECO:0000313" key="1">
    <source>
        <dbReference type="EMBL" id="KIO31967.1"/>
    </source>
</evidence>
<name>A0A0C3MDY4_9AGAM</name>